<evidence type="ECO:0000313" key="3">
    <source>
        <dbReference type="Proteomes" id="UP000006765"/>
    </source>
</evidence>
<dbReference type="RefSeq" id="WP_007427899.1">
    <property type="nucleotide sequence ID" value="NZ_AMGO01000068.1"/>
</dbReference>
<dbReference type="SUPFAM" id="SSF81901">
    <property type="entry name" value="HCP-like"/>
    <property type="match status" value="1"/>
</dbReference>
<organism evidence="2 3">
    <name type="scientific">Oceaniovalibus guishaninsula JLT2003</name>
    <dbReference type="NCBI Taxonomy" id="1231392"/>
    <lineage>
        <taxon>Bacteria</taxon>
        <taxon>Pseudomonadati</taxon>
        <taxon>Pseudomonadota</taxon>
        <taxon>Alphaproteobacteria</taxon>
        <taxon>Rhodobacterales</taxon>
        <taxon>Roseobacteraceae</taxon>
        <taxon>Oceaniovalibus</taxon>
    </lineage>
</organism>
<dbReference type="EMBL" id="AMGO01000068">
    <property type="protein sequence ID" value="EKE43156.1"/>
    <property type="molecule type" value="Genomic_DNA"/>
</dbReference>
<dbReference type="OrthoDB" id="7825074at2"/>
<dbReference type="SMART" id="SM00671">
    <property type="entry name" value="SEL1"/>
    <property type="match status" value="3"/>
</dbReference>
<reference evidence="2 3" key="1">
    <citation type="journal article" date="2012" name="J. Bacteriol.">
        <title>Draft Genome Sequence of Oceaniovalibus guishaninsula JLT2003T.</title>
        <authorList>
            <person name="Tang K."/>
            <person name="Liu K."/>
            <person name="Jiao N."/>
        </authorList>
    </citation>
    <scope>NUCLEOTIDE SEQUENCE [LARGE SCALE GENOMIC DNA]</scope>
    <source>
        <strain evidence="2 3">JLT2003</strain>
    </source>
</reference>
<evidence type="ECO:0000256" key="1">
    <source>
        <dbReference type="SAM" id="SignalP"/>
    </source>
</evidence>
<dbReference type="Gene3D" id="1.25.40.10">
    <property type="entry name" value="Tetratricopeptide repeat domain"/>
    <property type="match status" value="1"/>
</dbReference>
<accession>K2GKB1</accession>
<dbReference type="InterPro" id="IPR006597">
    <property type="entry name" value="Sel1-like"/>
</dbReference>
<proteinExistence type="predicted"/>
<comment type="caution">
    <text evidence="2">The sequence shown here is derived from an EMBL/GenBank/DDBJ whole genome shotgun (WGS) entry which is preliminary data.</text>
</comment>
<dbReference type="InterPro" id="IPR011990">
    <property type="entry name" value="TPR-like_helical_dom_sf"/>
</dbReference>
<dbReference type="PANTHER" id="PTHR45011">
    <property type="entry name" value="DAP3-BINDING CELL DEATH ENHANCER 1"/>
    <property type="match status" value="1"/>
</dbReference>
<protein>
    <submittedName>
        <fullName evidence="2">Uncharacterized protein</fullName>
    </submittedName>
</protein>
<dbReference type="eggNOG" id="COG0790">
    <property type="taxonomic scope" value="Bacteria"/>
</dbReference>
<dbReference type="Proteomes" id="UP000006765">
    <property type="component" value="Unassembled WGS sequence"/>
</dbReference>
<dbReference type="AlphaFoldDB" id="K2GKB1"/>
<keyword evidence="3" id="KW-1185">Reference proteome</keyword>
<dbReference type="InterPro" id="IPR052748">
    <property type="entry name" value="ISR_Activator"/>
</dbReference>
<sequence>MHILVPAAIFAALVWATATGAQPATGNAAFAEADYDTAFALWQTEALKGSSEAAFGLGLLHDLGLGRRRDPVQALQWYRLAAVRGLADAQFNVAVMLDSGGVGPPDPQLAALWYARAAASGHVRAQYNLGLLYEQGSGVPRNADLARHWFDRAASAIPQAAAKLTALTNAVKGRGVLDAPLMPTGVLIRKDDTVFAELVWTARPGPDATSYLVELADGGDIIASKTTAGSAAILPVAVRQGNLRWRVTALGADGNEAPAPWQPLIEAAPVRIVVGTQDKDADMLAADLAAALDRAGIAAVTEKTDRDADRSSIVHGPDDDAAGLAQAIAAYLPPGVSSTTGAVVADWIVTVRLVGGPIPTR</sequence>
<gene>
    <name evidence="2" type="ORF">OCGS_2747</name>
</gene>
<keyword evidence="1" id="KW-0732">Signal</keyword>
<feature type="signal peptide" evidence="1">
    <location>
        <begin position="1"/>
        <end position="23"/>
    </location>
</feature>
<dbReference type="PANTHER" id="PTHR45011:SF1">
    <property type="entry name" value="DAP3-BINDING CELL DEATH ENHANCER 1"/>
    <property type="match status" value="1"/>
</dbReference>
<evidence type="ECO:0000313" key="2">
    <source>
        <dbReference type="EMBL" id="EKE43156.1"/>
    </source>
</evidence>
<feature type="chain" id="PRO_5003860153" evidence="1">
    <location>
        <begin position="24"/>
        <end position="361"/>
    </location>
</feature>
<dbReference type="STRING" id="1231392.OCGS_2747"/>
<name>K2GKB1_9RHOB</name>
<dbReference type="Pfam" id="PF08238">
    <property type="entry name" value="Sel1"/>
    <property type="match status" value="3"/>
</dbReference>